<proteinExistence type="inferred from homology"/>
<evidence type="ECO:0000256" key="1">
    <source>
        <dbReference type="ARBA" id="ARBA00009431"/>
    </source>
</evidence>
<dbReference type="InterPro" id="IPR001563">
    <property type="entry name" value="Peptidase_S10"/>
</dbReference>
<protein>
    <submittedName>
        <fullName evidence="2">Uncharacterized protein</fullName>
    </submittedName>
</protein>
<keyword evidence="3" id="KW-1185">Reference proteome</keyword>
<organism evidence="2 3">
    <name type="scientific">Stylosanthes scabra</name>
    <dbReference type="NCBI Taxonomy" id="79078"/>
    <lineage>
        <taxon>Eukaryota</taxon>
        <taxon>Viridiplantae</taxon>
        <taxon>Streptophyta</taxon>
        <taxon>Embryophyta</taxon>
        <taxon>Tracheophyta</taxon>
        <taxon>Spermatophyta</taxon>
        <taxon>Magnoliopsida</taxon>
        <taxon>eudicotyledons</taxon>
        <taxon>Gunneridae</taxon>
        <taxon>Pentapetalae</taxon>
        <taxon>rosids</taxon>
        <taxon>fabids</taxon>
        <taxon>Fabales</taxon>
        <taxon>Fabaceae</taxon>
        <taxon>Papilionoideae</taxon>
        <taxon>50 kb inversion clade</taxon>
        <taxon>dalbergioids sensu lato</taxon>
        <taxon>Dalbergieae</taxon>
        <taxon>Pterocarpus clade</taxon>
        <taxon>Stylosanthes</taxon>
    </lineage>
</organism>
<reference evidence="2 3" key="1">
    <citation type="journal article" date="2023" name="Plants (Basel)">
        <title>Bridging the Gap: Combining Genomics and Transcriptomics Approaches to Understand Stylosanthes scabra, an Orphan Legume from the Brazilian Caatinga.</title>
        <authorList>
            <person name="Ferreira-Neto J.R.C."/>
            <person name="da Silva M.D."/>
            <person name="Binneck E."/>
            <person name="de Melo N.F."/>
            <person name="da Silva R.H."/>
            <person name="de Melo A.L.T.M."/>
            <person name="Pandolfi V."/>
            <person name="Bustamante F.O."/>
            <person name="Brasileiro-Vidal A.C."/>
            <person name="Benko-Iseppon A.M."/>
        </authorList>
    </citation>
    <scope>NUCLEOTIDE SEQUENCE [LARGE SCALE GENOMIC DNA]</scope>
    <source>
        <tissue evidence="2">Leaves</tissue>
    </source>
</reference>
<sequence length="67" mass="7428">MNAERKIWKVNGELAGYVQQWKSLTNVVVLGGGHLMPLDQPVIAQAMIQDWILQRGTFGNSPSFSSI</sequence>
<dbReference type="SUPFAM" id="SSF53474">
    <property type="entry name" value="alpha/beta-Hydrolases"/>
    <property type="match status" value="1"/>
</dbReference>
<dbReference type="Pfam" id="PF00450">
    <property type="entry name" value="Peptidase_S10"/>
    <property type="match status" value="1"/>
</dbReference>
<accession>A0ABU6T305</accession>
<comment type="similarity">
    <text evidence="1">Belongs to the peptidase S10 family.</text>
</comment>
<gene>
    <name evidence="2" type="ORF">PIB30_115830</name>
</gene>
<dbReference type="EMBL" id="JASCZI010074376">
    <property type="protein sequence ID" value="MED6142646.1"/>
    <property type="molecule type" value="Genomic_DNA"/>
</dbReference>
<dbReference type="Gene3D" id="3.40.50.11320">
    <property type="match status" value="1"/>
</dbReference>
<dbReference type="Proteomes" id="UP001341840">
    <property type="component" value="Unassembled WGS sequence"/>
</dbReference>
<name>A0ABU6T305_9FABA</name>
<dbReference type="InterPro" id="IPR029058">
    <property type="entry name" value="AB_hydrolase_fold"/>
</dbReference>
<evidence type="ECO:0000313" key="2">
    <source>
        <dbReference type="EMBL" id="MED6142646.1"/>
    </source>
</evidence>
<comment type="caution">
    <text evidence="2">The sequence shown here is derived from an EMBL/GenBank/DDBJ whole genome shotgun (WGS) entry which is preliminary data.</text>
</comment>
<evidence type="ECO:0000313" key="3">
    <source>
        <dbReference type="Proteomes" id="UP001341840"/>
    </source>
</evidence>